<reference evidence="2" key="1">
    <citation type="submission" date="2014-09" db="EMBL/GenBank/DDBJ databases">
        <authorList>
            <person name="Magalhaes I.L.F."/>
            <person name="Oliveira U."/>
            <person name="Santos F.R."/>
            <person name="Vidigal T.H.D.A."/>
            <person name="Brescovit A.D."/>
            <person name="Santos A.J."/>
        </authorList>
    </citation>
    <scope>NUCLEOTIDE SEQUENCE</scope>
    <source>
        <tissue evidence="2">Shoot tissue taken approximately 20 cm above the soil surface</tissue>
    </source>
</reference>
<reference evidence="2" key="2">
    <citation type="journal article" date="2015" name="Data Brief">
        <title>Shoot transcriptome of the giant reed, Arundo donax.</title>
        <authorList>
            <person name="Barrero R.A."/>
            <person name="Guerrero F.D."/>
            <person name="Moolhuijzen P."/>
            <person name="Goolsby J.A."/>
            <person name="Tidwell J."/>
            <person name="Bellgard S.E."/>
            <person name="Bellgard M.I."/>
        </authorList>
    </citation>
    <scope>NUCLEOTIDE SEQUENCE</scope>
    <source>
        <tissue evidence="2">Shoot tissue taken approximately 20 cm above the soil surface</tissue>
    </source>
</reference>
<organism evidence="2">
    <name type="scientific">Arundo donax</name>
    <name type="common">Giant reed</name>
    <name type="synonym">Donax arundinaceus</name>
    <dbReference type="NCBI Taxonomy" id="35708"/>
    <lineage>
        <taxon>Eukaryota</taxon>
        <taxon>Viridiplantae</taxon>
        <taxon>Streptophyta</taxon>
        <taxon>Embryophyta</taxon>
        <taxon>Tracheophyta</taxon>
        <taxon>Spermatophyta</taxon>
        <taxon>Magnoliopsida</taxon>
        <taxon>Liliopsida</taxon>
        <taxon>Poales</taxon>
        <taxon>Poaceae</taxon>
        <taxon>PACMAD clade</taxon>
        <taxon>Arundinoideae</taxon>
        <taxon>Arundineae</taxon>
        <taxon>Arundo</taxon>
    </lineage>
</organism>
<evidence type="ECO:0000313" key="2">
    <source>
        <dbReference type="EMBL" id="JAE22884.1"/>
    </source>
</evidence>
<dbReference type="EMBL" id="GBRH01175012">
    <property type="protein sequence ID" value="JAE22884.1"/>
    <property type="molecule type" value="Transcribed_RNA"/>
</dbReference>
<protein>
    <submittedName>
        <fullName evidence="2">Uncharacterized protein</fullName>
    </submittedName>
</protein>
<accession>A0A0A9GHG7</accession>
<name>A0A0A9GHG7_ARUDO</name>
<proteinExistence type="predicted"/>
<dbReference type="AlphaFoldDB" id="A0A0A9GHG7"/>
<evidence type="ECO:0000256" key="1">
    <source>
        <dbReference type="SAM" id="MobiDB-lite"/>
    </source>
</evidence>
<sequence length="98" mass="9674">MAVDVRAALPVDALLAVAVDAVYPLPVDAGAVDLYPAVGRRVLGLVPVHARGGAVDLGRGGDEGGGGGGARVPTDPGEEEVLGEGEGGGICHRTPRRG</sequence>
<feature type="region of interest" description="Disordered" evidence="1">
    <location>
        <begin position="55"/>
        <end position="98"/>
    </location>
</feature>